<dbReference type="InterPro" id="IPR017927">
    <property type="entry name" value="FAD-bd_FR_type"/>
</dbReference>
<evidence type="ECO:0000259" key="8">
    <source>
        <dbReference type="PROSITE" id="PS51384"/>
    </source>
</evidence>
<dbReference type="InterPro" id="IPR001199">
    <property type="entry name" value="Cyt_B5-like_heme/steroid-bd"/>
</dbReference>
<dbReference type="SMART" id="SM00220">
    <property type="entry name" value="S_TKc"/>
    <property type="match status" value="1"/>
</dbReference>
<keyword evidence="2" id="KW-0349">Heme</keyword>
<dbReference type="WBParaSite" id="PTRK_0000857800.1">
    <property type="protein sequence ID" value="PTRK_0000857800.1"/>
    <property type="gene ID" value="PTRK_0000857800"/>
</dbReference>
<proteinExistence type="predicted"/>
<keyword evidence="4" id="KW-0560">Oxidoreductase</keyword>
<dbReference type="InterPro" id="IPR008333">
    <property type="entry name" value="Cbr1-like_FAD-bd_dom"/>
</dbReference>
<evidence type="ECO:0000256" key="3">
    <source>
        <dbReference type="ARBA" id="ARBA00022723"/>
    </source>
</evidence>
<dbReference type="PROSITE" id="PS51384">
    <property type="entry name" value="FAD_FR"/>
    <property type="match status" value="1"/>
</dbReference>
<dbReference type="SUPFAM" id="SSF52343">
    <property type="entry name" value="Ferredoxin reductase-like, C-terminal NADP-linked domain"/>
    <property type="match status" value="1"/>
</dbReference>
<dbReference type="Pfam" id="PF00970">
    <property type="entry name" value="FAD_binding_6"/>
    <property type="match status" value="1"/>
</dbReference>
<keyword evidence="3" id="KW-0479">Metal-binding</keyword>
<dbReference type="PROSITE" id="PS50255">
    <property type="entry name" value="CYTOCHROME_B5_2"/>
    <property type="match status" value="1"/>
</dbReference>
<dbReference type="InterPro" id="IPR036400">
    <property type="entry name" value="Cyt_B5-like_heme/steroid_sf"/>
</dbReference>
<dbReference type="PANTHER" id="PTHR11909">
    <property type="entry name" value="CASEIN KINASE-RELATED"/>
    <property type="match status" value="1"/>
</dbReference>
<dbReference type="GO" id="GO:0046872">
    <property type="term" value="F:metal ion binding"/>
    <property type="evidence" value="ECO:0007669"/>
    <property type="project" value="UniProtKB-KW"/>
</dbReference>
<dbReference type="CDD" id="cd06183">
    <property type="entry name" value="cyt_b5_reduct_like"/>
    <property type="match status" value="1"/>
</dbReference>
<dbReference type="Gene3D" id="3.40.50.80">
    <property type="entry name" value="Nucleotide-binding domain of ferredoxin-NADP reductase (FNR) module"/>
    <property type="match status" value="1"/>
</dbReference>
<dbReference type="Gene3D" id="2.40.30.10">
    <property type="entry name" value="Translation factors"/>
    <property type="match status" value="1"/>
</dbReference>
<dbReference type="GO" id="GO:0004674">
    <property type="term" value="F:protein serine/threonine kinase activity"/>
    <property type="evidence" value="ECO:0007669"/>
    <property type="project" value="UniProtKB-EC"/>
</dbReference>
<keyword evidence="9" id="KW-1185">Reference proteome</keyword>
<evidence type="ECO:0000256" key="5">
    <source>
        <dbReference type="ARBA" id="ARBA00023004"/>
    </source>
</evidence>
<dbReference type="SUPFAM" id="SSF63380">
    <property type="entry name" value="Riboflavin synthase domain-like"/>
    <property type="match status" value="1"/>
</dbReference>
<dbReference type="InterPro" id="IPR011009">
    <property type="entry name" value="Kinase-like_dom_sf"/>
</dbReference>
<keyword evidence="5" id="KW-0408">Iron</keyword>
<sequence>MANNLKLRSATYFQCHTSTAAYNLKKKKKVLIRSNTKIYDRYVIEKVVNGGNYGQIYTAIDEKANKKSLILKVVHENYEPELLIMERNILMKLRGKPNIPMILASGTYKEYVYIGLERLGKNMTEIRCMQKEKFLSPLTVTKVAIQALSALEVLHNSGYLHRDVKPENLVIGSNPNSISTIYLIDFGMARRYLDGNGKIRRARKTVGFRGSMRYVSIELHKRFEHTPQNDIWSLFYSCIELGESELPWTSLINEDEIMTKKIHLKPHDLCIKMPKGFGDFGSSIGNAPYFEAVNYNKLFKALNSIFTKSEMETHIFEWTKRSSLYTALKSRSFFKKGDRTTADGRNKVALKPGRSLNDWIQKHSKQKNLRSESNIVTLEELSQHNKPNDCWIILNGKVYDVTEYLEYHPGGVSEITNYAGMDATEAFIDIHSWVNYNGFLKNYCMGTFKGKLPKVSKMKSIDEDEDYEENQSMKLIEERKFQFKKHSMKSFEITSPFWKTLRSQCLSHYIIDDTLHIRARDFRDDVYSFTYHPASKLYDSMLNVQCENDKIIINSDIPLPILAFNERKWRVSKNPSTNYVKGKLLKKEKITHDTFYVSIQLLDGAIIGIPEGHHVALRLLVRNNKLSRPYTPIRVNESKIEFLIKIYDDGLLTPTIGSLQEGDTLEVSDTIGKLDFINGTKNNANCLCLAAGTGLTPMLRIIEDRVKKGIHTKLFLFNKKYDDIISEKYFPLEDSNFSLTNILSQEEEIKMMNNDLMSNILLGYIRKEIFDTIPDINKYQVFICGPWKFSSLAEEILQSLGLANSNIHVFDG</sequence>
<evidence type="ECO:0000256" key="1">
    <source>
        <dbReference type="ARBA" id="ARBA00012513"/>
    </source>
</evidence>
<accession>A0A0N4ZKE5</accession>
<dbReference type="InterPro" id="IPR039261">
    <property type="entry name" value="FNR_nucleotide-bd"/>
</dbReference>
<dbReference type="GO" id="GO:0005524">
    <property type="term" value="F:ATP binding"/>
    <property type="evidence" value="ECO:0007669"/>
    <property type="project" value="InterPro"/>
</dbReference>
<dbReference type="PRINTS" id="PR00406">
    <property type="entry name" value="CYTB5RDTASE"/>
</dbReference>
<evidence type="ECO:0000256" key="2">
    <source>
        <dbReference type="ARBA" id="ARBA00022617"/>
    </source>
</evidence>
<protein>
    <recommendedName>
        <fullName evidence="1">non-specific serine/threonine protein kinase</fullName>
        <ecNumber evidence="1">2.7.11.1</ecNumber>
    </recommendedName>
</protein>
<evidence type="ECO:0000256" key="4">
    <source>
        <dbReference type="ARBA" id="ARBA00023002"/>
    </source>
</evidence>
<dbReference type="InterPro" id="IPR018506">
    <property type="entry name" value="Cyt_B5_heme-BS"/>
</dbReference>
<dbReference type="PROSITE" id="PS00191">
    <property type="entry name" value="CYTOCHROME_B5_1"/>
    <property type="match status" value="1"/>
</dbReference>
<dbReference type="Proteomes" id="UP000038045">
    <property type="component" value="Unplaced"/>
</dbReference>
<organism evidence="9 10">
    <name type="scientific">Parastrongyloides trichosuri</name>
    <name type="common">Possum-specific nematode worm</name>
    <dbReference type="NCBI Taxonomy" id="131310"/>
    <lineage>
        <taxon>Eukaryota</taxon>
        <taxon>Metazoa</taxon>
        <taxon>Ecdysozoa</taxon>
        <taxon>Nematoda</taxon>
        <taxon>Chromadorea</taxon>
        <taxon>Rhabditida</taxon>
        <taxon>Tylenchina</taxon>
        <taxon>Panagrolaimomorpha</taxon>
        <taxon>Strongyloidoidea</taxon>
        <taxon>Strongyloididae</taxon>
        <taxon>Parastrongyloides</taxon>
    </lineage>
</organism>
<evidence type="ECO:0000313" key="10">
    <source>
        <dbReference type="WBParaSite" id="PTRK_0000857800.1"/>
    </source>
</evidence>
<feature type="domain" description="FAD-binding FR-type" evidence="8">
    <location>
        <begin position="577"/>
        <end position="677"/>
    </location>
</feature>
<dbReference type="PRINTS" id="PR00363">
    <property type="entry name" value="CYTOCHROMEB5"/>
</dbReference>
<dbReference type="InterPro" id="IPR008271">
    <property type="entry name" value="Ser/Thr_kinase_AS"/>
</dbReference>
<dbReference type="SUPFAM" id="SSF55856">
    <property type="entry name" value="Cytochrome b5-like heme/steroid binding domain"/>
    <property type="match status" value="1"/>
</dbReference>
<dbReference type="Gene3D" id="3.10.120.10">
    <property type="entry name" value="Cytochrome b5-like heme/steroid binding domain"/>
    <property type="match status" value="1"/>
</dbReference>
<dbReference type="Gene3D" id="1.10.510.10">
    <property type="entry name" value="Transferase(Phosphotransferase) domain 1"/>
    <property type="match status" value="1"/>
</dbReference>
<dbReference type="GO" id="GO:0016491">
    <property type="term" value="F:oxidoreductase activity"/>
    <property type="evidence" value="ECO:0007669"/>
    <property type="project" value="InterPro"/>
</dbReference>
<name>A0A0N4ZKE5_PARTI</name>
<dbReference type="InterPro" id="IPR050235">
    <property type="entry name" value="CK1_Ser-Thr_kinase"/>
</dbReference>
<dbReference type="InterPro" id="IPR000719">
    <property type="entry name" value="Prot_kinase_dom"/>
</dbReference>
<evidence type="ECO:0000259" key="6">
    <source>
        <dbReference type="PROSITE" id="PS50011"/>
    </source>
</evidence>
<dbReference type="STRING" id="131310.A0A0N4ZKE5"/>
<dbReference type="PROSITE" id="PS50011">
    <property type="entry name" value="PROTEIN_KINASE_DOM"/>
    <property type="match status" value="1"/>
</dbReference>
<evidence type="ECO:0000259" key="7">
    <source>
        <dbReference type="PROSITE" id="PS50255"/>
    </source>
</evidence>
<dbReference type="GO" id="GO:0020037">
    <property type="term" value="F:heme binding"/>
    <property type="evidence" value="ECO:0007669"/>
    <property type="project" value="InterPro"/>
</dbReference>
<dbReference type="SUPFAM" id="SSF56112">
    <property type="entry name" value="Protein kinase-like (PK-like)"/>
    <property type="match status" value="1"/>
</dbReference>
<dbReference type="InterPro" id="IPR017938">
    <property type="entry name" value="Riboflavin_synthase-like_b-brl"/>
</dbReference>
<dbReference type="EC" id="2.7.11.1" evidence="1"/>
<evidence type="ECO:0000313" key="9">
    <source>
        <dbReference type="Proteomes" id="UP000038045"/>
    </source>
</evidence>
<dbReference type="Pfam" id="PF00069">
    <property type="entry name" value="Pkinase"/>
    <property type="match status" value="1"/>
</dbReference>
<dbReference type="SMART" id="SM01117">
    <property type="entry name" value="Cyt-b5"/>
    <property type="match status" value="1"/>
</dbReference>
<feature type="domain" description="Protein kinase" evidence="6">
    <location>
        <begin position="42"/>
        <end position="334"/>
    </location>
</feature>
<dbReference type="PROSITE" id="PS00108">
    <property type="entry name" value="PROTEIN_KINASE_ST"/>
    <property type="match status" value="1"/>
</dbReference>
<dbReference type="Pfam" id="PF00173">
    <property type="entry name" value="Cyt-b5"/>
    <property type="match status" value="1"/>
</dbReference>
<dbReference type="AlphaFoldDB" id="A0A0N4ZKE5"/>
<feature type="domain" description="Cytochrome b5 heme-binding" evidence="7">
    <location>
        <begin position="373"/>
        <end position="449"/>
    </location>
</feature>
<reference evidence="10" key="1">
    <citation type="submission" date="2017-02" db="UniProtKB">
        <authorList>
            <consortium name="WormBaseParasite"/>
        </authorList>
    </citation>
    <scope>IDENTIFICATION</scope>
</reference>